<proteinExistence type="inferred from homology"/>
<feature type="binding site" evidence="7">
    <location>
        <position position="317"/>
    </location>
    <ligand>
        <name>Zn(2+)</name>
        <dbReference type="ChEBI" id="CHEBI:29105"/>
    </ligand>
</feature>
<feature type="binding site" evidence="7">
    <location>
        <position position="76"/>
    </location>
    <ligand>
        <name>Zn(2+)</name>
        <dbReference type="ChEBI" id="CHEBI:29105"/>
    </ligand>
</feature>
<dbReference type="GO" id="GO:0019556">
    <property type="term" value="P:L-histidine catabolic process to glutamate and formamide"/>
    <property type="evidence" value="ECO:0007669"/>
    <property type="project" value="UniProtKB-UniRule"/>
</dbReference>
<feature type="binding site" evidence="7">
    <location>
        <position position="148"/>
    </location>
    <ligand>
        <name>4-imidazolone-5-propanoate</name>
        <dbReference type="ChEBI" id="CHEBI:77893"/>
    </ligand>
</feature>
<keyword evidence="2 7" id="KW-0479">Metal-binding</keyword>
<feature type="binding site" evidence="7">
    <location>
        <position position="78"/>
    </location>
    <ligand>
        <name>Fe(3+)</name>
        <dbReference type="ChEBI" id="CHEBI:29034"/>
    </ligand>
</feature>
<dbReference type="Pfam" id="PF01979">
    <property type="entry name" value="Amidohydro_1"/>
    <property type="match status" value="1"/>
</dbReference>
<dbReference type="InterPro" id="IPR006680">
    <property type="entry name" value="Amidohydro-rel"/>
</dbReference>
<feature type="binding site" evidence="7">
    <location>
        <position position="148"/>
    </location>
    <ligand>
        <name>N-formimidoyl-L-glutamate</name>
        <dbReference type="ChEBI" id="CHEBI:58928"/>
    </ligand>
</feature>
<comment type="cofactor">
    <cofactor evidence="7">
        <name>Zn(2+)</name>
        <dbReference type="ChEBI" id="CHEBI:29105"/>
    </cofactor>
    <cofactor evidence="7">
        <name>Fe(3+)</name>
        <dbReference type="ChEBI" id="CHEBI:29034"/>
    </cofactor>
    <text evidence="7">Binds 1 zinc or iron ion per subunit.</text>
</comment>
<keyword evidence="4 7" id="KW-0369">Histidine metabolism</keyword>
<dbReference type="PANTHER" id="PTHR42752:SF1">
    <property type="entry name" value="IMIDAZOLONEPROPIONASE-RELATED"/>
    <property type="match status" value="1"/>
</dbReference>
<evidence type="ECO:0000256" key="7">
    <source>
        <dbReference type="HAMAP-Rule" id="MF_00372"/>
    </source>
</evidence>
<feature type="binding site" evidence="7">
    <location>
        <position position="242"/>
    </location>
    <ligand>
        <name>Zn(2+)</name>
        <dbReference type="ChEBI" id="CHEBI:29105"/>
    </ligand>
</feature>
<feature type="binding site" evidence="7">
    <location>
        <position position="245"/>
    </location>
    <ligand>
        <name>4-imidazolone-5-propanoate</name>
        <dbReference type="ChEBI" id="CHEBI:77893"/>
    </ligand>
</feature>
<dbReference type="GeneID" id="64117661"/>
<organism evidence="9 10">
    <name type="scientific">Mammaliicoccus vitulinus</name>
    <dbReference type="NCBI Taxonomy" id="71237"/>
    <lineage>
        <taxon>Bacteria</taxon>
        <taxon>Bacillati</taxon>
        <taxon>Bacillota</taxon>
        <taxon>Bacilli</taxon>
        <taxon>Bacillales</taxon>
        <taxon>Staphylococcaceae</taxon>
        <taxon>Mammaliicoccus</taxon>
    </lineage>
</organism>
<evidence type="ECO:0000256" key="4">
    <source>
        <dbReference type="ARBA" id="ARBA00022808"/>
    </source>
</evidence>
<dbReference type="STRING" id="1167632.GCA_000286335_00686"/>
<feature type="binding site" evidence="7">
    <location>
        <position position="319"/>
    </location>
    <ligand>
        <name>N-formimidoyl-L-glutamate</name>
        <dbReference type="ChEBI" id="CHEBI:58928"/>
    </ligand>
</feature>
<protein>
    <recommendedName>
        <fullName evidence="1 7">Imidazolonepropionase</fullName>
        <ecNumber evidence="1 7">3.5.2.7</ecNumber>
    </recommendedName>
    <alternativeName>
        <fullName evidence="7">Imidazolone-5-propionate hydrolase</fullName>
    </alternativeName>
</protein>
<dbReference type="GO" id="GO:0019557">
    <property type="term" value="P:L-histidine catabolic process to glutamate and formate"/>
    <property type="evidence" value="ECO:0007669"/>
    <property type="project" value="UniProtKB-UniPathway"/>
</dbReference>
<evidence type="ECO:0000256" key="1">
    <source>
        <dbReference type="ARBA" id="ARBA00012864"/>
    </source>
</evidence>
<dbReference type="InterPro" id="IPR032466">
    <property type="entry name" value="Metal_Hydrolase"/>
</dbReference>
<comment type="caution">
    <text evidence="9">The sequence shown here is derived from an EMBL/GenBank/DDBJ whole genome shotgun (WGS) entry which is preliminary data.</text>
</comment>
<feature type="binding site" evidence="7">
    <location>
        <position position="242"/>
    </location>
    <ligand>
        <name>Fe(3+)</name>
        <dbReference type="ChEBI" id="CHEBI:29034"/>
    </ligand>
</feature>
<dbReference type="CDD" id="cd01296">
    <property type="entry name" value="Imidazolone-5PH"/>
    <property type="match status" value="1"/>
</dbReference>
<keyword evidence="3 7" id="KW-0378">Hydrolase</keyword>
<feature type="binding site" evidence="7">
    <location>
        <position position="85"/>
    </location>
    <ligand>
        <name>4-imidazolone-5-propanoate</name>
        <dbReference type="ChEBI" id="CHEBI:77893"/>
    </ligand>
</feature>
<evidence type="ECO:0000256" key="3">
    <source>
        <dbReference type="ARBA" id="ARBA00022801"/>
    </source>
</evidence>
<dbReference type="Gene3D" id="2.30.40.10">
    <property type="entry name" value="Urease, subunit C, domain 1"/>
    <property type="match status" value="1"/>
</dbReference>
<dbReference type="SUPFAM" id="SSF51338">
    <property type="entry name" value="Composite domain of metallo-dependent hydrolases"/>
    <property type="match status" value="1"/>
</dbReference>
<dbReference type="FunFam" id="3.20.20.140:FF:000007">
    <property type="entry name" value="Imidazolonepropionase"/>
    <property type="match status" value="1"/>
</dbReference>
<comment type="pathway">
    <text evidence="7">Amino-acid degradation; L-histidine degradation into L-glutamate; N-formimidoyl-L-glutamate from L-histidine: step 3/3.</text>
</comment>
<sequence>MNNIIIQNIGELILPKKTARPLKGKELNELNIIKNGTVVINDGKVVYAGEYTDEYEADEVIDGSNKVVSPGLIDAHTHLVFGGSREHEMALKQQGVSYLDILKQGGGILSTVESTRQSTEDELYQKSKKEIVRMIQFGTTTVEAKSGYGLDKETELKQLNVAHQLDQDTPIRMKHTFLGPHAVPKDAKDNATFLQEMIDLLDDVKDKADFADIFCETGVFTIEESRRYMQAAKDKGLKVKIHADEIDPLGGLGLAIEEGAISADHLVASSEEDKAALTDSDTVAVLLPGTTFYLGKDQYADARGMLNHNGAIAIATDFNPGSCVTDNLQLVMSIAALKLKLTPNEIWNAVTVNAAKAIDVDAGTLEKGDQADVVVWDIPNHEYLPYHYGVNHAHTVIINGKKVYENPGLLSES</sequence>
<dbReference type="GO" id="GO:0050480">
    <property type="term" value="F:imidazolonepropionase activity"/>
    <property type="evidence" value="ECO:0007669"/>
    <property type="project" value="UniProtKB-UniRule"/>
</dbReference>
<dbReference type="EC" id="3.5.2.7" evidence="1 7"/>
<feature type="binding site" evidence="7">
    <location>
        <position position="321"/>
    </location>
    <ligand>
        <name>N-formimidoyl-L-glutamate</name>
        <dbReference type="ChEBI" id="CHEBI:58928"/>
    </ligand>
</feature>
<feature type="binding site" evidence="7">
    <location>
        <position position="322"/>
    </location>
    <ligand>
        <name>4-imidazolone-5-propanoate</name>
        <dbReference type="ChEBI" id="CHEBI:77893"/>
    </ligand>
</feature>
<dbReference type="EMBL" id="PZFK01000001">
    <property type="protein sequence ID" value="PTI31113.1"/>
    <property type="molecule type" value="Genomic_DNA"/>
</dbReference>
<dbReference type="GO" id="GO:0005506">
    <property type="term" value="F:iron ion binding"/>
    <property type="evidence" value="ECO:0007669"/>
    <property type="project" value="UniProtKB-UniRule"/>
</dbReference>
<feature type="domain" description="Amidohydrolase-related" evidence="8">
    <location>
        <begin position="67"/>
        <end position="403"/>
    </location>
</feature>
<dbReference type="NCBIfam" id="TIGR01224">
    <property type="entry name" value="hutI"/>
    <property type="match status" value="1"/>
</dbReference>
<dbReference type="UniPathway" id="UPA00379">
    <property type="reaction ID" value="UER00551"/>
</dbReference>
<evidence type="ECO:0000256" key="6">
    <source>
        <dbReference type="ARBA" id="ARBA00023004"/>
    </source>
</evidence>
<dbReference type="GO" id="GO:0005737">
    <property type="term" value="C:cytoplasm"/>
    <property type="evidence" value="ECO:0007669"/>
    <property type="project" value="UniProtKB-SubCell"/>
</dbReference>
<keyword evidence="7" id="KW-0963">Cytoplasm</keyword>
<feature type="binding site" evidence="7">
    <location>
        <position position="317"/>
    </location>
    <ligand>
        <name>Fe(3+)</name>
        <dbReference type="ChEBI" id="CHEBI:29034"/>
    </ligand>
</feature>
<accession>A0A2T4PXC1</accession>
<keyword evidence="6 7" id="KW-0408">Iron</keyword>
<feature type="binding site" evidence="7">
    <location>
        <position position="181"/>
    </location>
    <ligand>
        <name>4-imidazolone-5-propanoate</name>
        <dbReference type="ChEBI" id="CHEBI:77893"/>
    </ligand>
</feature>
<evidence type="ECO:0000256" key="2">
    <source>
        <dbReference type="ARBA" id="ARBA00022723"/>
    </source>
</evidence>
<comment type="catalytic activity">
    <reaction evidence="7">
        <text>4-imidazolone-5-propanoate + H2O = N-formimidoyl-L-glutamate</text>
        <dbReference type="Rhea" id="RHEA:23660"/>
        <dbReference type="ChEBI" id="CHEBI:15377"/>
        <dbReference type="ChEBI" id="CHEBI:58928"/>
        <dbReference type="ChEBI" id="CHEBI:77893"/>
        <dbReference type="EC" id="3.5.2.7"/>
    </reaction>
</comment>
<evidence type="ECO:0000313" key="10">
    <source>
        <dbReference type="Proteomes" id="UP000241209"/>
    </source>
</evidence>
<dbReference type="InterPro" id="IPR005920">
    <property type="entry name" value="HutI"/>
</dbReference>
<feature type="binding site" evidence="7">
    <location>
        <position position="76"/>
    </location>
    <ligand>
        <name>Fe(3+)</name>
        <dbReference type="ChEBI" id="CHEBI:29034"/>
    </ligand>
</feature>
<feature type="binding site" evidence="7">
    <location>
        <position position="78"/>
    </location>
    <ligand>
        <name>Zn(2+)</name>
        <dbReference type="ChEBI" id="CHEBI:29105"/>
    </ligand>
</feature>
<dbReference type="GO" id="GO:0008270">
    <property type="term" value="F:zinc ion binding"/>
    <property type="evidence" value="ECO:0007669"/>
    <property type="project" value="UniProtKB-UniRule"/>
</dbReference>
<dbReference type="RefSeq" id="WP_107556490.1">
    <property type="nucleotide sequence ID" value="NZ_BMDF01000005.1"/>
</dbReference>
<comment type="similarity">
    <text evidence="7">Belongs to the metallo-dependent hydrolases superfamily. HutI family.</text>
</comment>
<dbReference type="SUPFAM" id="SSF51556">
    <property type="entry name" value="Metallo-dependent hydrolases"/>
    <property type="match status" value="1"/>
</dbReference>
<comment type="subcellular location">
    <subcellularLocation>
        <location evidence="7">Cytoplasm</location>
    </subcellularLocation>
</comment>
<keyword evidence="5 7" id="KW-0862">Zinc</keyword>
<comment type="function">
    <text evidence="7">Catalyzes the hydrolytic cleavage of the carbon-nitrogen bond in imidazolone-5-propanoate to yield N-formimidoyl-L-glutamate. It is the third step in the universal histidine degradation pathway.</text>
</comment>
<dbReference type="AlphaFoldDB" id="A0A2T4PXC1"/>
<dbReference type="PANTHER" id="PTHR42752">
    <property type="entry name" value="IMIDAZOLONEPROPIONASE"/>
    <property type="match status" value="1"/>
</dbReference>
<name>A0A2T4PXC1_9STAP</name>
<reference evidence="9 10" key="1">
    <citation type="journal article" date="2016" name="Front. Microbiol.">
        <title>Comprehensive Phylogenetic Analysis of Bovine Non-aureus Staphylococci Species Based on Whole-Genome Sequencing.</title>
        <authorList>
            <person name="Naushad S."/>
            <person name="Barkema H.W."/>
            <person name="Luby C."/>
            <person name="Condas L.A."/>
            <person name="Nobrega D.B."/>
            <person name="Carson D.A."/>
            <person name="De Buck J."/>
        </authorList>
    </citation>
    <scope>NUCLEOTIDE SEQUENCE [LARGE SCALE GENOMIC DNA]</scope>
    <source>
        <strain evidence="9 10">SNUC 2204</strain>
    </source>
</reference>
<evidence type="ECO:0000256" key="5">
    <source>
        <dbReference type="ARBA" id="ARBA00022833"/>
    </source>
</evidence>
<dbReference type="InterPro" id="IPR011059">
    <property type="entry name" value="Metal-dep_hydrolase_composite"/>
</dbReference>
<evidence type="ECO:0000313" key="9">
    <source>
        <dbReference type="EMBL" id="PTI31113.1"/>
    </source>
</evidence>
<dbReference type="Gene3D" id="3.20.20.140">
    <property type="entry name" value="Metal-dependent hydrolases"/>
    <property type="match status" value="1"/>
</dbReference>
<dbReference type="HAMAP" id="MF_00372">
    <property type="entry name" value="HutI"/>
    <property type="match status" value="1"/>
</dbReference>
<evidence type="ECO:0000259" key="8">
    <source>
        <dbReference type="Pfam" id="PF01979"/>
    </source>
</evidence>
<gene>
    <name evidence="7" type="primary">hutI</name>
    <name evidence="9" type="ORF">BU072_00490</name>
</gene>
<dbReference type="Proteomes" id="UP000241209">
    <property type="component" value="Unassembled WGS sequence"/>
</dbReference>